<organism evidence="1 2">
    <name type="scientific">Mycobacterium phage Taquito</name>
    <dbReference type="NCBI Taxonomy" id="1897500"/>
    <lineage>
        <taxon>Viruses</taxon>
        <taxon>Duplodnaviria</taxon>
        <taxon>Heunggongvirae</taxon>
        <taxon>Uroviricota</taxon>
        <taxon>Caudoviricetes</taxon>
        <taxon>Weiservirinae</taxon>
        <taxon>Fionnbharthvirus</taxon>
        <taxon>Fionnbharthvirus taquito</taxon>
    </lineage>
</organism>
<keyword evidence="2" id="KW-1185">Reference proteome</keyword>
<dbReference type="InterPro" id="IPR041855">
    <property type="entry name" value="Lysin_B_C_ter"/>
</dbReference>
<protein>
    <submittedName>
        <fullName evidence="1">Lysin B</fullName>
    </submittedName>
</protein>
<evidence type="ECO:0000313" key="1">
    <source>
        <dbReference type="EMBL" id="AOT23153.1"/>
    </source>
</evidence>
<dbReference type="Proteomes" id="UP000224956">
    <property type="component" value="Segment"/>
</dbReference>
<dbReference type="SUPFAM" id="SSF53474">
    <property type="entry name" value="alpha/beta-Hydrolases"/>
    <property type="match status" value="1"/>
</dbReference>
<dbReference type="Gene3D" id="3.40.50.1820">
    <property type="entry name" value="alpha/beta hydrolase"/>
    <property type="match status" value="1"/>
</dbReference>
<dbReference type="EMBL" id="KX621007">
    <property type="protein sequence ID" value="AOT23153.1"/>
    <property type="molecule type" value="Genomic_DNA"/>
</dbReference>
<sequence>MPHPLNPTNKPVLLTLSGTGQNMWTGYAIDVAHRVEDVWFVQPVGYGPGGVPAVWPMGRSAKSGVDEGVRLVLQEHSDAPGYSISGYSQGGGAAAMLLDEFRHGRLTSFGDRLLGGVTFGNPFREKGSYAGAVDPGGRGIADTRTVDTPAGWADYVDPGDIYANVPDNAVGDDMTLIYRLVWLDDVGDVLALVAKLMRLLVSPLREFPSVVEALVRGIMFYGSKPRCAAHVEYHLRECPGTGMTYVEHAARHLRQLGHQAAAA</sequence>
<dbReference type="InterPro" id="IPR029058">
    <property type="entry name" value="AB_hydrolase_fold"/>
</dbReference>
<gene>
    <name evidence="1" type="ORF">SEA_TAQUITO_32</name>
</gene>
<dbReference type="Gene3D" id="1.10.10.1120">
    <property type="entry name" value="Lysin B, C-terminal linker domain"/>
    <property type="match status" value="1"/>
</dbReference>
<reference evidence="1 2" key="1">
    <citation type="submission" date="2016-07" db="EMBL/GenBank/DDBJ databases">
        <authorList>
            <person name="Henderson J.H."/>
            <person name="Agbayani G."/>
            <person name="Akanbi A."/>
            <person name="Allen L."/>
            <person name="Anton T."/>
            <person name="Bauer V."/>
            <person name="Benoit R."/>
            <person name="Bhakta Y."/>
            <person name="Binongcal M.A."/>
            <person name="Bobovsky T."/>
            <person name="Bual H."/>
            <person name="Calley B."/>
            <person name="Clark M."/>
            <person name="Conahan B."/>
            <person name="Cone E."/>
            <person name="Dardis C."/>
            <person name="Fangman M."/>
            <person name="Flatgard B."/>
            <person name="Focht K."/>
            <person name="Geraci K."/>
            <person name="Goodwin B."/>
            <person name="Hanson H."/>
            <person name="Hunt G."/>
            <person name="Hutton S."/>
            <person name="Illback M."/>
            <person name="Jamsa A."/>
            <person name="Konzek B."/>
            <person name="Kraus A."/>
            <person name="Kuenzi M."/>
            <person name="Laird K."/>
            <person name="Lieb M."/>
            <person name="MacKenzie A."/>
            <person name="Maurer K."/>
            <person name="Miera M."/>
            <person name="Mishler B."/>
            <person name="Naughton C."/>
            <person name="Nease R."/>
            <person name="Nelson B."/>
            <person name="Nigg N."/>
            <person name="O'Sullivan K."/>
            <person name="Orion I."/>
            <person name="Peterson C."/>
            <person name="Peterson S."/>
            <person name="Roletto M."/>
            <person name="Rush L."/>
            <person name="Schlatter T."/>
            <person name="Seidl R."/>
            <person name="Sevy E."/>
            <person name="Sonderby V."/>
            <person name="Souers H."/>
            <person name="Syvertson H."/>
            <person name="Taggard K."/>
            <person name="Takasugi J."/>
            <person name="Tietge S."/>
            <person name="Vasquez C."/>
            <person name="Velasco R."/>
            <person name="Virk M."/>
            <person name="Vologdin S."/>
            <person name="Wing S."/>
            <person name="Winslow J."/>
            <person name="Young E."/>
            <person name="Cunanan N."/>
            <person name="Dasiuk E."/>
            <person name="Fudge K."/>
            <person name="Murphy A."/>
            <person name="Poxleitner M.K."/>
            <person name="Ettinger A.-S.H."/>
            <person name="Anders K.R."/>
            <person name="Schaff J.E."/>
            <person name="Dashiell C.L."/>
            <person name="Macialek J.A."/>
            <person name="Braun M.A."/>
            <person name="Delesalle V.A."/>
            <person name="Hughes L.E."/>
            <person name="Ware V.C."/>
            <person name="Bradley K.W."/>
            <person name="Barker L.P."/>
            <person name="Asai D.J."/>
            <person name="Bowman C.A."/>
            <person name="Russell D.A."/>
            <person name="Pope W.H."/>
            <person name="Jacobs-Sera D."/>
            <person name="Hendrix R.W."/>
            <person name="Hatfull G.F."/>
        </authorList>
    </citation>
    <scope>NUCLEOTIDE SEQUENCE [LARGE SCALE GENOMIC DNA]</scope>
</reference>
<proteinExistence type="predicted"/>
<name>A0A1D8EQ40_9CAUD</name>
<accession>A0A1D8EQ40</accession>
<evidence type="ECO:0000313" key="2">
    <source>
        <dbReference type="Proteomes" id="UP000224956"/>
    </source>
</evidence>